<gene>
    <name evidence="1" type="ORF">SAMN05192570_0122</name>
</gene>
<accession>A0A1I6TK73</accession>
<protein>
    <recommendedName>
        <fullName evidence="3">TraB family protein</fullName>
    </recommendedName>
</protein>
<dbReference type="InterPro" id="IPR047111">
    <property type="entry name" value="YbaP-like"/>
</dbReference>
<dbReference type="Pfam" id="PF01963">
    <property type="entry name" value="TraB_PrgY_gumN"/>
    <property type="match status" value="1"/>
</dbReference>
<dbReference type="PANTHER" id="PTHR40590">
    <property type="entry name" value="CYTOPLASMIC PROTEIN-RELATED"/>
    <property type="match status" value="1"/>
</dbReference>
<dbReference type="PANTHER" id="PTHR40590:SF1">
    <property type="entry name" value="CYTOPLASMIC PROTEIN"/>
    <property type="match status" value="1"/>
</dbReference>
<evidence type="ECO:0000313" key="2">
    <source>
        <dbReference type="Proteomes" id="UP000198788"/>
    </source>
</evidence>
<dbReference type="CDD" id="cd14789">
    <property type="entry name" value="Tiki"/>
    <property type="match status" value="1"/>
</dbReference>
<evidence type="ECO:0000313" key="1">
    <source>
        <dbReference type="EMBL" id="SFS89619.1"/>
    </source>
</evidence>
<dbReference type="STRING" id="871741.SAMN05192570_0122"/>
<organism evidence="1 2">
    <name type="scientific">Brevundimonas viscosa</name>
    <dbReference type="NCBI Taxonomy" id="871741"/>
    <lineage>
        <taxon>Bacteria</taxon>
        <taxon>Pseudomonadati</taxon>
        <taxon>Pseudomonadota</taxon>
        <taxon>Alphaproteobacteria</taxon>
        <taxon>Caulobacterales</taxon>
        <taxon>Caulobacteraceae</taxon>
        <taxon>Brevundimonas</taxon>
    </lineage>
</organism>
<dbReference type="RefSeq" id="WP_092313478.1">
    <property type="nucleotide sequence ID" value="NZ_FOZV01000011.1"/>
</dbReference>
<dbReference type="InterPro" id="IPR002816">
    <property type="entry name" value="TraB/PrgY/GumN_fam"/>
</dbReference>
<dbReference type="Proteomes" id="UP000198788">
    <property type="component" value="Unassembled WGS sequence"/>
</dbReference>
<dbReference type="EMBL" id="FOZV01000011">
    <property type="protein sequence ID" value="SFS89619.1"/>
    <property type="molecule type" value="Genomic_DNA"/>
</dbReference>
<sequence>MNRVRPLRRLAADAARTAVGAVLGLGLAAAIAFQPAQVFAQTPASAPAAAELPGIPRADGAGPALWVVRDADSTIYLFGTVHMLRPTTAWGSERVERAFAEADELWLEISNPDDQAALVPLIQQHGVDPTQRLTLKLSSGELTLFDNAARTMGANAMAMDNLRPWLAALTLSIAPLQRAGYDPQSGVELILKARAGAAGKPVKGFETIDKQVRILAGFPEADQMDFLTSTLDAFEDAPVELDRLVEAWARGDVAVIEELGVADMREESEEIYQALLVRRNADWAGQIQQLLAGEGTAFVAVGAAHLAGDDSVQRLLEQRGVEVDEVP</sequence>
<proteinExistence type="predicted"/>
<evidence type="ECO:0008006" key="3">
    <source>
        <dbReference type="Google" id="ProtNLM"/>
    </source>
</evidence>
<reference evidence="2" key="1">
    <citation type="submission" date="2016-10" db="EMBL/GenBank/DDBJ databases">
        <authorList>
            <person name="Varghese N."/>
            <person name="Submissions S."/>
        </authorList>
    </citation>
    <scope>NUCLEOTIDE SEQUENCE [LARGE SCALE GENOMIC DNA]</scope>
    <source>
        <strain evidence="2">CGMCC 1.10683</strain>
    </source>
</reference>
<name>A0A1I6TK73_9CAUL</name>
<keyword evidence="2" id="KW-1185">Reference proteome</keyword>
<dbReference type="AlphaFoldDB" id="A0A1I6TK73"/>
<dbReference type="OrthoDB" id="9806326at2"/>